<feature type="region of interest" description="Disordered" evidence="2">
    <location>
        <begin position="1"/>
        <end position="73"/>
    </location>
</feature>
<sequence>MDLQGTKEARPQEEGAEGPLEAYGAGGGRSKEYHKNEGRDSHNHDDRASIHPLRRRQPPFAYPHGARQTASPVPAVVSRLREPSPSPEAISIPQDLGLGSRDQRLLRKARRYPPVTKKTLSELDLPCIMSNINLRMDANFDRDLHFKPDLDGEKGQRKRKEAADYWDSLAVEITIYSFHAATADATTEQVESSDGTRRTFDPRLPALFETLQDVIKTLVPERDHPTIMQNLEVPLLMQQIRKGVLDMLTLAKWLAKLLKTHCAPMRDEWADSMVEQIQKGSESHDPREIVNGLRTLFSILEAMKLDVANHQIRAFRVLLIEDTVPFLQEYFQGKMNRGSFQVEPARHWYLSVREQARQDDANAEAQKITPSPETEDSLKPLEALFRGISSQLLQFTPPADFPETFLFDSERLWQLRSTVQNLINLDIAWYIFESYVNKHKRYLSTPEETYSTFRSRIWSLMEDGMDLENRVAGNPGNNDDDPDHRGGKRWTQNMRCIALEIARFACAALQLDPVVADEVIVPIEEALEWHLSNESELFVFFKNSMRGKILATTLAAARRYLPLSPLAICESQRVPLSAAIGPATPQTGSAGASGSVNTLSLALTPQQSDIERIGMRLAHMGVLHWRVWAPLLYLRDEIAIAELEQVSLCSRERSSGSVRRSTLKNPPKNVYASSLKFPLQILGNSEIYDCACTRKPRPPQYYPWQNPMRLSAALYSPTPWLACLKSAQLQRIARATGIQSSGTKGVLIERIATELTLHSQSQAQLQLSAAADGVAAGVTSIPNHSTTASDSTSISQDRPIDRRLVSTKSRASKTKTETKSADLSKSNPAKQWSILSIDMGIQNLAFAHLLVPRSDTSGVGIDTAHLRAPVLTAWHRLAISEISSLNLIPGDNTGLIKPAESISGSDGATESSQPILPIGTEKEIPVKVAKSTKEENLYYPDIYAENAYTLITSLIAAYRPTHVLIERQRFRSGGGSAVLEWTLRVGIMEGMLYAVLQTLRKERGGDVADLVVRGIEPSRVVRYWLEGGSGSSVPGKGKVGEKSEVEGKTKKKPNAREVKKAKIDIVGRWLSAAVQNTKACPDTDDSPKRLELGIGADNKIVLADKSVSAALHDAAGAYMRKWQGQTQTKKGKGKGSRSPSPISPQSDMGDEVVAVDPKKLDDLADCLLQGVTWVEWQIMRERIARGGVEALDSIP</sequence>
<dbReference type="Gene3D" id="3.30.420.10">
    <property type="entry name" value="Ribonuclease H-like superfamily/Ribonuclease H"/>
    <property type="match status" value="1"/>
</dbReference>
<dbReference type="PROSITE" id="PS50800">
    <property type="entry name" value="SAP"/>
    <property type="match status" value="1"/>
</dbReference>
<feature type="compositionally biased region" description="Basic and acidic residues" evidence="2">
    <location>
        <begin position="1038"/>
        <end position="1057"/>
    </location>
</feature>
<dbReference type="Proteomes" id="UP001149954">
    <property type="component" value="Unassembled WGS sequence"/>
</dbReference>
<name>A0A9W9XS73_9EURO</name>
<evidence type="ECO:0000256" key="1">
    <source>
        <dbReference type="ARBA" id="ARBA00010954"/>
    </source>
</evidence>
<gene>
    <name evidence="4" type="ORF">N7463_005103</name>
</gene>
<evidence type="ECO:0000313" key="5">
    <source>
        <dbReference type="Proteomes" id="UP001149954"/>
    </source>
</evidence>
<reference evidence="4" key="2">
    <citation type="journal article" date="2023" name="IMA Fungus">
        <title>Comparative genomic study of the Penicillium genus elucidates a diverse pangenome and 15 lateral gene transfer events.</title>
        <authorList>
            <person name="Petersen C."/>
            <person name="Sorensen T."/>
            <person name="Nielsen M.R."/>
            <person name="Sondergaard T.E."/>
            <person name="Sorensen J.L."/>
            <person name="Fitzpatrick D.A."/>
            <person name="Frisvad J.C."/>
            <person name="Nielsen K.L."/>
        </authorList>
    </citation>
    <scope>NUCLEOTIDE SEQUENCE</scope>
    <source>
        <strain evidence="4">IBT 29495</strain>
    </source>
</reference>
<comment type="caution">
    <text evidence="4">The sequence shown here is derived from an EMBL/GenBank/DDBJ whole genome shotgun (WGS) entry which is preliminary data.</text>
</comment>
<dbReference type="GO" id="GO:0003676">
    <property type="term" value="F:nucleic acid binding"/>
    <property type="evidence" value="ECO:0007669"/>
    <property type="project" value="InterPro"/>
</dbReference>
<dbReference type="Pfam" id="PF05794">
    <property type="entry name" value="Tcp11"/>
    <property type="match status" value="1"/>
</dbReference>
<dbReference type="AlphaFoldDB" id="A0A9W9XS73"/>
<evidence type="ECO:0000256" key="2">
    <source>
        <dbReference type="SAM" id="MobiDB-lite"/>
    </source>
</evidence>
<feature type="region of interest" description="Disordered" evidence="2">
    <location>
        <begin position="1121"/>
        <end position="1150"/>
    </location>
</feature>
<dbReference type="PANTHER" id="PTHR12832:SF11">
    <property type="entry name" value="LD23868P"/>
    <property type="match status" value="1"/>
</dbReference>
<feature type="domain" description="SAP" evidence="3">
    <location>
        <begin position="721"/>
        <end position="755"/>
    </location>
</feature>
<feature type="region of interest" description="Disordered" evidence="2">
    <location>
        <begin position="780"/>
        <end position="825"/>
    </location>
</feature>
<dbReference type="SUPFAM" id="SSF53098">
    <property type="entry name" value="Ribonuclease H-like"/>
    <property type="match status" value="1"/>
</dbReference>
<feature type="region of interest" description="Disordered" evidence="2">
    <location>
        <begin position="1031"/>
        <end position="1057"/>
    </location>
</feature>
<comment type="similarity">
    <text evidence="1">Belongs to the TCP11 family.</text>
</comment>
<dbReference type="CDD" id="cd16963">
    <property type="entry name" value="CCE1"/>
    <property type="match status" value="1"/>
</dbReference>
<evidence type="ECO:0000259" key="3">
    <source>
        <dbReference type="PROSITE" id="PS50800"/>
    </source>
</evidence>
<feature type="compositionally biased region" description="Polar residues" evidence="2">
    <location>
        <begin position="780"/>
        <end position="796"/>
    </location>
</feature>
<feature type="compositionally biased region" description="Basic and acidic residues" evidence="2">
    <location>
        <begin position="1"/>
        <end position="13"/>
    </location>
</feature>
<keyword evidence="5" id="KW-1185">Reference proteome</keyword>
<proteinExistence type="inferred from homology"/>
<dbReference type="PANTHER" id="PTHR12832">
    <property type="entry name" value="TESTIS-SPECIFIC PROTEIN PBS13 T-COMPLEX 11"/>
    <property type="match status" value="1"/>
</dbReference>
<dbReference type="GO" id="GO:0005737">
    <property type="term" value="C:cytoplasm"/>
    <property type="evidence" value="ECO:0007669"/>
    <property type="project" value="UniProtKB-ARBA"/>
</dbReference>
<reference evidence="4" key="1">
    <citation type="submission" date="2022-12" db="EMBL/GenBank/DDBJ databases">
        <authorList>
            <person name="Petersen C."/>
        </authorList>
    </citation>
    <scope>NUCLEOTIDE SEQUENCE</scope>
    <source>
        <strain evidence="4">IBT 29495</strain>
    </source>
</reference>
<dbReference type="Pfam" id="PF09159">
    <property type="entry name" value="Ydc2-catalyt"/>
    <property type="match status" value="1"/>
</dbReference>
<feature type="compositionally biased region" description="Basic and acidic residues" evidence="2">
    <location>
        <begin position="29"/>
        <end position="49"/>
    </location>
</feature>
<feature type="compositionally biased region" description="Polar residues" evidence="2">
    <location>
        <begin position="1137"/>
        <end position="1146"/>
    </location>
</feature>
<dbReference type="OrthoDB" id="276323at2759"/>
<dbReference type="GO" id="GO:0010737">
    <property type="term" value="P:protein kinase A signaling"/>
    <property type="evidence" value="ECO:0007669"/>
    <property type="project" value="TreeGrafter"/>
</dbReference>
<accession>A0A9W9XS73</accession>
<dbReference type="InterPro" id="IPR012337">
    <property type="entry name" value="RNaseH-like_sf"/>
</dbReference>
<evidence type="ECO:0000313" key="4">
    <source>
        <dbReference type="EMBL" id="KAJ5502229.1"/>
    </source>
</evidence>
<protein>
    <recommendedName>
        <fullName evidence="3">SAP domain-containing protein</fullName>
    </recommendedName>
</protein>
<dbReference type="EMBL" id="JAPWDS010000003">
    <property type="protein sequence ID" value="KAJ5502229.1"/>
    <property type="molecule type" value="Genomic_DNA"/>
</dbReference>
<dbReference type="InterPro" id="IPR003034">
    <property type="entry name" value="SAP_dom"/>
</dbReference>
<dbReference type="InterPro" id="IPR008862">
    <property type="entry name" value="Tcp11"/>
</dbReference>
<dbReference type="InterPro" id="IPR036397">
    <property type="entry name" value="RNaseH_sf"/>
</dbReference>
<dbReference type="InterPro" id="IPR015242">
    <property type="entry name" value="Ydc2_cat"/>
</dbReference>
<organism evidence="4 5">
    <name type="scientific">Penicillium fimorum</name>
    <dbReference type="NCBI Taxonomy" id="1882269"/>
    <lineage>
        <taxon>Eukaryota</taxon>
        <taxon>Fungi</taxon>
        <taxon>Dikarya</taxon>
        <taxon>Ascomycota</taxon>
        <taxon>Pezizomycotina</taxon>
        <taxon>Eurotiomycetes</taxon>
        <taxon>Eurotiomycetidae</taxon>
        <taxon>Eurotiales</taxon>
        <taxon>Aspergillaceae</taxon>
        <taxon>Penicillium</taxon>
    </lineage>
</organism>